<dbReference type="Proteomes" id="UP000326396">
    <property type="component" value="Linkage Group LG7"/>
</dbReference>
<feature type="compositionally biased region" description="Low complexity" evidence="1">
    <location>
        <begin position="67"/>
        <end position="81"/>
    </location>
</feature>
<dbReference type="OrthoDB" id="670923at2759"/>
<evidence type="ECO:0000256" key="1">
    <source>
        <dbReference type="SAM" id="MobiDB-lite"/>
    </source>
</evidence>
<accession>A0A5N6LZ09</accession>
<evidence type="ECO:0000313" key="2">
    <source>
        <dbReference type="EMBL" id="KAD3066869.1"/>
    </source>
</evidence>
<gene>
    <name evidence="2" type="ORF">E3N88_34749</name>
</gene>
<sequence length="169" mass="18111">MLSETNSGQNPPPVMVQTLEAIKGGGGSIKVGTTGTINALMTRELRSVKVASNESATDTTPKARVQTNEASTSSCSSNNTLSEKHASIDQSTKSHHARQDSRNPFLRSESVQVDGNGTNNKRKNDKKGSCIVEIVDVKCGVPDKMWVNPITNRLKKLAFSKLSEANGVK</sequence>
<reference evidence="2 3" key="1">
    <citation type="submission" date="2019-05" db="EMBL/GenBank/DDBJ databases">
        <title>Mikania micrantha, genome provides insights into the molecular mechanism of rapid growth.</title>
        <authorList>
            <person name="Liu B."/>
        </authorList>
    </citation>
    <scope>NUCLEOTIDE SEQUENCE [LARGE SCALE GENOMIC DNA]</scope>
    <source>
        <strain evidence="2">NLD-2019</strain>
        <tissue evidence="2">Leaf</tissue>
    </source>
</reference>
<comment type="caution">
    <text evidence="2">The sequence shown here is derived from an EMBL/GenBank/DDBJ whole genome shotgun (WGS) entry which is preliminary data.</text>
</comment>
<dbReference type="PANTHER" id="PTHR36405">
    <property type="entry name" value="BNAA10G09140D PROTEIN"/>
    <property type="match status" value="1"/>
</dbReference>
<feature type="region of interest" description="Disordered" evidence="1">
    <location>
        <begin position="48"/>
        <end position="127"/>
    </location>
</feature>
<protein>
    <submittedName>
        <fullName evidence="2">Uncharacterized protein</fullName>
    </submittedName>
</protein>
<keyword evidence="3" id="KW-1185">Reference proteome</keyword>
<feature type="compositionally biased region" description="Polar residues" evidence="1">
    <location>
        <begin position="109"/>
        <end position="119"/>
    </location>
</feature>
<dbReference type="EMBL" id="SZYD01000017">
    <property type="protein sequence ID" value="KAD3066869.1"/>
    <property type="molecule type" value="Genomic_DNA"/>
</dbReference>
<organism evidence="2 3">
    <name type="scientific">Mikania micrantha</name>
    <name type="common">bitter vine</name>
    <dbReference type="NCBI Taxonomy" id="192012"/>
    <lineage>
        <taxon>Eukaryota</taxon>
        <taxon>Viridiplantae</taxon>
        <taxon>Streptophyta</taxon>
        <taxon>Embryophyta</taxon>
        <taxon>Tracheophyta</taxon>
        <taxon>Spermatophyta</taxon>
        <taxon>Magnoliopsida</taxon>
        <taxon>eudicotyledons</taxon>
        <taxon>Gunneridae</taxon>
        <taxon>Pentapetalae</taxon>
        <taxon>asterids</taxon>
        <taxon>campanulids</taxon>
        <taxon>Asterales</taxon>
        <taxon>Asteraceae</taxon>
        <taxon>Asteroideae</taxon>
        <taxon>Heliantheae alliance</taxon>
        <taxon>Eupatorieae</taxon>
        <taxon>Mikania</taxon>
    </lineage>
</organism>
<name>A0A5N6LZ09_9ASTR</name>
<evidence type="ECO:0000313" key="3">
    <source>
        <dbReference type="Proteomes" id="UP000326396"/>
    </source>
</evidence>
<proteinExistence type="predicted"/>
<feature type="compositionally biased region" description="Polar residues" evidence="1">
    <location>
        <begin position="50"/>
        <end position="60"/>
    </location>
</feature>
<dbReference type="AlphaFoldDB" id="A0A5N6LZ09"/>
<dbReference type="PANTHER" id="PTHR36405:SF1">
    <property type="entry name" value="OS07G0520600 PROTEIN"/>
    <property type="match status" value="1"/>
</dbReference>